<organism evidence="1 2">
    <name type="scientific">Portunus trituberculatus</name>
    <name type="common">Swimming crab</name>
    <name type="synonym">Neptunus trituberculatus</name>
    <dbReference type="NCBI Taxonomy" id="210409"/>
    <lineage>
        <taxon>Eukaryota</taxon>
        <taxon>Metazoa</taxon>
        <taxon>Ecdysozoa</taxon>
        <taxon>Arthropoda</taxon>
        <taxon>Crustacea</taxon>
        <taxon>Multicrustacea</taxon>
        <taxon>Malacostraca</taxon>
        <taxon>Eumalacostraca</taxon>
        <taxon>Eucarida</taxon>
        <taxon>Decapoda</taxon>
        <taxon>Pleocyemata</taxon>
        <taxon>Brachyura</taxon>
        <taxon>Eubrachyura</taxon>
        <taxon>Portunoidea</taxon>
        <taxon>Portunidae</taxon>
        <taxon>Portuninae</taxon>
        <taxon>Portunus</taxon>
    </lineage>
</organism>
<sequence length="73" mass="8023">MFERHSLHTNTRHLAIITPRLAAPMPTLPTLRLAIPPRGLVHRQLRHGRGVQWSACSVLPQGYSALGTPPDVG</sequence>
<evidence type="ECO:0000313" key="2">
    <source>
        <dbReference type="Proteomes" id="UP000324222"/>
    </source>
</evidence>
<dbReference type="Proteomes" id="UP000324222">
    <property type="component" value="Unassembled WGS sequence"/>
</dbReference>
<dbReference type="EMBL" id="VSRR010000096">
    <property type="protein sequence ID" value="MPC09998.1"/>
    <property type="molecule type" value="Genomic_DNA"/>
</dbReference>
<reference evidence="1 2" key="1">
    <citation type="submission" date="2019-05" db="EMBL/GenBank/DDBJ databases">
        <title>Another draft genome of Portunus trituberculatus and its Hox gene families provides insights of decapod evolution.</title>
        <authorList>
            <person name="Jeong J.-H."/>
            <person name="Song I."/>
            <person name="Kim S."/>
            <person name="Choi T."/>
            <person name="Kim D."/>
            <person name="Ryu S."/>
            <person name="Kim W."/>
        </authorList>
    </citation>
    <scope>NUCLEOTIDE SEQUENCE [LARGE SCALE GENOMIC DNA]</scope>
    <source>
        <tissue evidence="1">Muscle</tissue>
    </source>
</reference>
<proteinExistence type="predicted"/>
<protein>
    <submittedName>
        <fullName evidence="1">Uncharacterized protein</fullName>
    </submittedName>
</protein>
<evidence type="ECO:0000313" key="1">
    <source>
        <dbReference type="EMBL" id="MPC09998.1"/>
    </source>
</evidence>
<gene>
    <name evidence="1" type="ORF">E2C01_002624</name>
</gene>
<accession>A0A5B7CLQ7</accession>
<dbReference type="AlphaFoldDB" id="A0A5B7CLQ7"/>
<comment type="caution">
    <text evidence="1">The sequence shown here is derived from an EMBL/GenBank/DDBJ whole genome shotgun (WGS) entry which is preliminary data.</text>
</comment>
<keyword evidence="2" id="KW-1185">Reference proteome</keyword>
<name>A0A5B7CLQ7_PORTR</name>